<keyword evidence="4" id="KW-0862">Zinc</keyword>
<keyword evidence="2" id="KW-0479">Metal-binding</keyword>
<comment type="similarity">
    <text evidence="5">Belongs to the creatininase superfamily.</text>
</comment>
<dbReference type="EMBL" id="BAABAU010000004">
    <property type="protein sequence ID" value="GAA4267518.1"/>
    <property type="molecule type" value="Genomic_DNA"/>
</dbReference>
<evidence type="ECO:0000313" key="7">
    <source>
        <dbReference type="Proteomes" id="UP001501594"/>
    </source>
</evidence>
<evidence type="ECO:0000256" key="5">
    <source>
        <dbReference type="ARBA" id="ARBA00024029"/>
    </source>
</evidence>
<comment type="cofactor">
    <cofactor evidence="1">
        <name>Zn(2+)</name>
        <dbReference type="ChEBI" id="CHEBI:29105"/>
    </cofactor>
</comment>
<proteinExistence type="inferred from homology"/>
<dbReference type="InterPro" id="IPR024087">
    <property type="entry name" value="Creatininase-like_sf"/>
</dbReference>
<evidence type="ECO:0000256" key="3">
    <source>
        <dbReference type="ARBA" id="ARBA00022801"/>
    </source>
</evidence>
<dbReference type="InterPro" id="IPR003785">
    <property type="entry name" value="Creatininase/forma_Hydrolase"/>
</dbReference>
<sequence>MTAADSTRDLVHLSGPALASTLTSSSILVLPTGAIEHHGPHLPLSTDWLMADLISRGVVEAAAGEGQDVWLLPSLAYTKSDEHHWAPGTMWLNADTLLQTVVDIGRSIANTPARTIVFYNGHGGNIALLQVALRELRRRFGLRTFLMGSNMAGGDGTNGPDEHGFGVHGGHSETSMILHLRPDLVDMTKAERWIPEHMLDLEYVKFNGGPVHFGWLSNDFGEAGVVGDASEANAAWGAELYQRAITAGVASLAEIARFEHPILEPGTLS</sequence>
<keyword evidence="3" id="KW-0378">Hydrolase</keyword>
<reference evidence="7" key="1">
    <citation type="journal article" date="2019" name="Int. J. Syst. Evol. Microbiol.">
        <title>The Global Catalogue of Microorganisms (GCM) 10K type strain sequencing project: providing services to taxonomists for standard genome sequencing and annotation.</title>
        <authorList>
            <consortium name="The Broad Institute Genomics Platform"/>
            <consortium name="The Broad Institute Genome Sequencing Center for Infectious Disease"/>
            <person name="Wu L."/>
            <person name="Ma J."/>
        </authorList>
    </citation>
    <scope>NUCLEOTIDE SEQUENCE [LARGE SCALE GENOMIC DNA]</scope>
    <source>
        <strain evidence="7">JCM 17442</strain>
    </source>
</reference>
<dbReference type="SUPFAM" id="SSF102215">
    <property type="entry name" value="Creatininase"/>
    <property type="match status" value="1"/>
</dbReference>
<gene>
    <name evidence="6" type="ORF">GCM10022256_31300</name>
</gene>
<keyword evidence="7" id="KW-1185">Reference proteome</keyword>
<evidence type="ECO:0000313" key="6">
    <source>
        <dbReference type="EMBL" id="GAA4267518.1"/>
    </source>
</evidence>
<dbReference type="Pfam" id="PF02633">
    <property type="entry name" value="Creatininase"/>
    <property type="match status" value="1"/>
</dbReference>
<evidence type="ECO:0000256" key="2">
    <source>
        <dbReference type="ARBA" id="ARBA00022723"/>
    </source>
</evidence>
<dbReference type="Proteomes" id="UP001501594">
    <property type="component" value="Unassembled WGS sequence"/>
</dbReference>
<dbReference type="Gene3D" id="3.40.50.10310">
    <property type="entry name" value="Creatininase"/>
    <property type="match status" value="1"/>
</dbReference>
<dbReference type="RefSeq" id="WP_344797861.1">
    <property type="nucleotide sequence ID" value="NZ_BAABAU010000004.1"/>
</dbReference>
<dbReference type="PANTHER" id="PTHR35005">
    <property type="entry name" value="3-DEHYDRO-SCYLLO-INOSOSE HYDROLASE"/>
    <property type="match status" value="1"/>
</dbReference>
<evidence type="ECO:0000256" key="4">
    <source>
        <dbReference type="ARBA" id="ARBA00022833"/>
    </source>
</evidence>
<evidence type="ECO:0000256" key="1">
    <source>
        <dbReference type="ARBA" id="ARBA00001947"/>
    </source>
</evidence>
<dbReference type="PANTHER" id="PTHR35005:SF1">
    <property type="entry name" value="2-AMINO-5-FORMYLAMINO-6-RIBOSYLAMINOPYRIMIDIN-4(3H)-ONE 5'-MONOPHOSPHATE DEFORMYLASE"/>
    <property type="match status" value="1"/>
</dbReference>
<organism evidence="6 7">
    <name type="scientific">Frondihabitans peucedani</name>
    <dbReference type="NCBI Taxonomy" id="598626"/>
    <lineage>
        <taxon>Bacteria</taxon>
        <taxon>Bacillati</taxon>
        <taxon>Actinomycetota</taxon>
        <taxon>Actinomycetes</taxon>
        <taxon>Micrococcales</taxon>
        <taxon>Microbacteriaceae</taxon>
        <taxon>Frondihabitans</taxon>
    </lineage>
</organism>
<name>A0ABP8E5L1_9MICO</name>
<accession>A0ABP8E5L1</accession>
<protein>
    <submittedName>
        <fullName evidence="6">Creatininase family protein</fullName>
    </submittedName>
</protein>
<comment type="caution">
    <text evidence="6">The sequence shown here is derived from an EMBL/GenBank/DDBJ whole genome shotgun (WGS) entry which is preliminary data.</text>
</comment>